<evidence type="ECO:0000256" key="6">
    <source>
        <dbReference type="SAM" id="MobiDB-lite"/>
    </source>
</evidence>
<evidence type="ECO:0000259" key="8">
    <source>
        <dbReference type="PROSITE" id="PS50850"/>
    </source>
</evidence>
<evidence type="ECO:0000256" key="3">
    <source>
        <dbReference type="ARBA" id="ARBA00022692"/>
    </source>
</evidence>
<feature type="transmembrane region" description="Helical" evidence="7">
    <location>
        <begin position="358"/>
        <end position="377"/>
    </location>
</feature>
<dbReference type="FunFam" id="1.20.1720.10:FF:000061">
    <property type="entry name" value="Uncharacterized protein"/>
    <property type="match status" value="1"/>
</dbReference>
<feature type="transmembrane region" description="Helical" evidence="7">
    <location>
        <begin position="529"/>
        <end position="551"/>
    </location>
</feature>
<dbReference type="PANTHER" id="PTHR23502">
    <property type="entry name" value="MAJOR FACILITATOR SUPERFAMILY"/>
    <property type="match status" value="1"/>
</dbReference>
<keyword evidence="4 7" id="KW-1133">Transmembrane helix</keyword>
<dbReference type="InterPro" id="IPR036259">
    <property type="entry name" value="MFS_trans_sf"/>
</dbReference>
<dbReference type="Proteomes" id="UP001172673">
    <property type="component" value="Unassembled WGS sequence"/>
</dbReference>
<sequence>MLRERSGQQNDDASSEDVMVPLAQDGAVEVVAQNVEESEVPASSPAPASPEPDDIEYIYLTFDTDVPLTPVSPPDSKAQLPPCPNLKKYENPLTWSLTRKKLMTYLSCSVNAVAAWSAGSYASPTFQLTKKWGISAVAYKTGITTFTAGFGLAPMILAPLSEINGRRPVFVATGILFVVCQIGCAATDSFAGMLVARFFVGVGGSTFSTMVGGILADIWVTADRNWAMTLFTGATLFGTGLGPLFSGFVAQRLLWRWVFWIQVATSGTLIALVTFFFKETRGTIILSRKAKVLNRWYEKLEEAGALGMEIDSTDPEKALRRVCRVRFKVKSDEDRVSLGKMIAVSLTRPFTLLFTEPVVFWFSLWISFSWGILYLQFGSIPLVFEVNYGFTLEQTGLVFISMCVGAILSTALGIWQERWATKHYPAKMNGSPEGRLMFTCIESALMPIGLFLFGWTCFPFVHWIVPTIAVGVATMGIFSIFLATFNYTADCYHIYASSALAASGLCRNLLAGCFPLVTNQLFTNLGFQAASSLLGGIGLALTLVPWVLVFYGPRIRARSKIASSFTRAGTP</sequence>
<feature type="transmembrane region" description="Helical" evidence="7">
    <location>
        <begin position="102"/>
        <end position="122"/>
    </location>
</feature>
<evidence type="ECO:0000256" key="2">
    <source>
        <dbReference type="ARBA" id="ARBA00008335"/>
    </source>
</evidence>
<comment type="caution">
    <text evidence="9">The sequence shown here is derived from an EMBL/GenBank/DDBJ whole genome shotgun (WGS) entry which is preliminary data.</text>
</comment>
<feature type="transmembrane region" description="Helical" evidence="7">
    <location>
        <begin position="134"/>
        <end position="157"/>
    </location>
</feature>
<feature type="domain" description="Major facilitator superfamily (MFS) profile" evidence="8">
    <location>
        <begin position="103"/>
        <end position="571"/>
    </location>
</feature>
<organism evidence="9 10">
    <name type="scientific">Cladophialophora chaetospira</name>
    <dbReference type="NCBI Taxonomy" id="386627"/>
    <lineage>
        <taxon>Eukaryota</taxon>
        <taxon>Fungi</taxon>
        <taxon>Dikarya</taxon>
        <taxon>Ascomycota</taxon>
        <taxon>Pezizomycotina</taxon>
        <taxon>Eurotiomycetes</taxon>
        <taxon>Chaetothyriomycetidae</taxon>
        <taxon>Chaetothyriales</taxon>
        <taxon>Herpotrichiellaceae</taxon>
        <taxon>Cladophialophora</taxon>
    </lineage>
</organism>
<evidence type="ECO:0000313" key="9">
    <source>
        <dbReference type="EMBL" id="KAJ9604770.1"/>
    </source>
</evidence>
<feature type="transmembrane region" description="Helical" evidence="7">
    <location>
        <begin position="494"/>
        <end position="517"/>
    </location>
</feature>
<keyword evidence="5 7" id="KW-0472">Membrane</keyword>
<dbReference type="FunFam" id="1.20.1250.20:FF:000082">
    <property type="entry name" value="MFS multidrug transporter, putative"/>
    <property type="match status" value="1"/>
</dbReference>
<evidence type="ECO:0000256" key="5">
    <source>
        <dbReference type="ARBA" id="ARBA00023136"/>
    </source>
</evidence>
<comment type="similarity">
    <text evidence="2">Belongs to the major facilitator superfamily.</text>
</comment>
<dbReference type="GO" id="GO:0005886">
    <property type="term" value="C:plasma membrane"/>
    <property type="evidence" value="ECO:0007669"/>
    <property type="project" value="UniProtKB-SubCell"/>
</dbReference>
<dbReference type="EMBL" id="JAPDRK010000018">
    <property type="protein sequence ID" value="KAJ9604770.1"/>
    <property type="molecule type" value="Genomic_DNA"/>
</dbReference>
<dbReference type="GO" id="GO:0022857">
    <property type="term" value="F:transmembrane transporter activity"/>
    <property type="evidence" value="ECO:0007669"/>
    <property type="project" value="InterPro"/>
</dbReference>
<dbReference type="AlphaFoldDB" id="A0AA38X0X5"/>
<evidence type="ECO:0000256" key="4">
    <source>
        <dbReference type="ARBA" id="ARBA00022989"/>
    </source>
</evidence>
<name>A0AA38X0X5_9EURO</name>
<protein>
    <recommendedName>
        <fullName evidence="8">Major facilitator superfamily (MFS) profile domain-containing protein</fullName>
    </recommendedName>
</protein>
<feature type="transmembrane region" description="Helical" evidence="7">
    <location>
        <begin position="436"/>
        <end position="455"/>
    </location>
</feature>
<evidence type="ECO:0000313" key="10">
    <source>
        <dbReference type="Proteomes" id="UP001172673"/>
    </source>
</evidence>
<dbReference type="PROSITE" id="PS50850">
    <property type="entry name" value="MFS"/>
    <property type="match status" value="1"/>
</dbReference>
<dbReference type="CDD" id="cd17323">
    <property type="entry name" value="MFS_Tpo1_MDR_like"/>
    <property type="match status" value="1"/>
</dbReference>
<keyword evidence="3 7" id="KW-0812">Transmembrane</keyword>
<dbReference type="PANTHER" id="PTHR23502:SF134">
    <property type="entry name" value="MAJOR FACILITATOR SUPERFAMILY (MFS) PROFILE DOMAIN-CONTAINING PROTEIN-RELATED"/>
    <property type="match status" value="1"/>
</dbReference>
<feature type="transmembrane region" description="Helical" evidence="7">
    <location>
        <begin position="226"/>
        <end position="245"/>
    </location>
</feature>
<dbReference type="InterPro" id="IPR020846">
    <property type="entry name" value="MFS_dom"/>
</dbReference>
<evidence type="ECO:0000256" key="7">
    <source>
        <dbReference type="SAM" id="Phobius"/>
    </source>
</evidence>
<feature type="transmembrane region" description="Helical" evidence="7">
    <location>
        <begin position="257"/>
        <end position="277"/>
    </location>
</feature>
<proteinExistence type="inferred from homology"/>
<dbReference type="Pfam" id="PF07690">
    <property type="entry name" value="MFS_1"/>
    <property type="match status" value="1"/>
</dbReference>
<feature type="transmembrane region" description="Helical" evidence="7">
    <location>
        <begin position="198"/>
        <end position="219"/>
    </location>
</feature>
<dbReference type="SUPFAM" id="SSF103473">
    <property type="entry name" value="MFS general substrate transporter"/>
    <property type="match status" value="1"/>
</dbReference>
<reference evidence="9" key="1">
    <citation type="submission" date="2022-10" db="EMBL/GenBank/DDBJ databases">
        <title>Culturing micro-colonial fungi from biological soil crusts in the Mojave desert and describing Neophaeococcomyces mojavensis, and introducing the new genera and species Taxawa tesnikishii.</title>
        <authorList>
            <person name="Kurbessoian T."/>
            <person name="Stajich J.E."/>
        </authorList>
    </citation>
    <scope>NUCLEOTIDE SEQUENCE</scope>
    <source>
        <strain evidence="9">TK_41</strain>
    </source>
</reference>
<keyword evidence="10" id="KW-1185">Reference proteome</keyword>
<feature type="transmembrane region" description="Helical" evidence="7">
    <location>
        <begin position="169"/>
        <end position="192"/>
    </location>
</feature>
<gene>
    <name evidence="9" type="ORF">H2200_010885</name>
</gene>
<feature type="region of interest" description="Disordered" evidence="6">
    <location>
        <begin position="1"/>
        <end position="51"/>
    </location>
</feature>
<feature type="transmembrane region" description="Helical" evidence="7">
    <location>
        <begin position="397"/>
        <end position="415"/>
    </location>
</feature>
<dbReference type="InterPro" id="IPR011701">
    <property type="entry name" value="MFS"/>
</dbReference>
<comment type="subcellular location">
    <subcellularLocation>
        <location evidence="1">Cell membrane</location>
        <topology evidence="1">Multi-pass membrane protein</topology>
    </subcellularLocation>
</comment>
<evidence type="ECO:0000256" key="1">
    <source>
        <dbReference type="ARBA" id="ARBA00004651"/>
    </source>
</evidence>
<accession>A0AA38X0X5</accession>
<dbReference type="Gene3D" id="1.20.1250.20">
    <property type="entry name" value="MFS general substrate transporter like domains"/>
    <property type="match status" value="1"/>
</dbReference>
<feature type="transmembrane region" description="Helical" evidence="7">
    <location>
        <begin position="461"/>
        <end position="482"/>
    </location>
</feature>